<dbReference type="AlphaFoldDB" id="A0A0A2SW99"/>
<proteinExistence type="predicted"/>
<evidence type="ECO:0000313" key="1">
    <source>
        <dbReference type="EMBL" id="KGP64011.1"/>
    </source>
</evidence>
<gene>
    <name evidence="1" type="ORF">EP47_03565</name>
</gene>
<accession>A0A0A2SW99</accession>
<name>A0A0A2SW99_9GAMM</name>
<comment type="caution">
    <text evidence="1">The sequence shown here is derived from an EMBL/GenBank/DDBJ whole genome shotgun (WGS) entry which is preliminary data.</text>
</comment>
<sequence length="377" mass="43474">MLCIASGYSLLADIGSFVPSFLNYYSKILAAKQAKKKYAITKGGFWMRLYELEFFMDIVKIFNENGFRLRDGLIDKYVEMRYNTYCAVTMHSSARELTHVNYTKEYSSKKAEINRSSQIFNYNNLYNHDLISDAIVRLRSSNRTEISSVKVEKKPFLVPSSPENHTSPADHPFFKDYASQIKRAIIIPSGCCTDTFISSLDPDIPLIIVVGSTFTRAIFDFKIKKWFIPIELFLSSQQARSVTFLSLKRVDIDFRKFSIVNSKMPRAIFQASSHIMHKEGTLQVVIHNYEEVFGDLSFANRGMRHLYEGRTDHFSKARVARKRFAATCSSWIVADMITCCLFADEYNMCLLETQDGIDQESRLPYIKAHFGIHQRLQ</sequence>
<protein>
    <submittedName>
        <fullName evidence="1">Uncharacterized protein</fullName>
    </submittedName>
</protein>
<keyword evidence="2" id="KW-1185">Reference proteome</keyword>
<dbReference type="Proteomes" id="UP000054422">
    <property type="component" value="Unassembled WGS sequence"/>
</dbReference>
<reference evidence="1 2" key="1">
    <citation type="submission" date="2014-05" db="EMBL/GenBank/DDBJ databases">
        <authorList>
            <person name="Rizzardi K."/>
            <person name="Winiecka-Krusnell J."/>
            <person name="Ramliden M."/>
            <person name="Alm E."/>
            <person name="Andersson S."/>
            <person name="Byfors S."/>
        </authorList>
    </citation>
    <scope>NUCLEOTIDE SEQUENCE [LARGE SCALE GENOMIC DNA]</scope>
    <source>
        <strain evidence="1 2">LEGN</strain>
    </source>
</reference>
<organism evidence="1 2">
    <name type="scientific">Legionella norrlandica</name>
    <dbReference type="NCBI Taxonomy" id="1498499"/>
    <lineage>
        <taxon>Bacteria</taxon>
        <taxon>Pseudomonadati</taxon>
        <taxon>Pseudomonadota</taxon>
        <taxon>Gammaproteobacteria</taxon>
        <taxon>Legionellales</taxon>
        <taxon>Legionellaceae</taxon>
        <taxon>Legionella</taxon>
    </lineage>
</organism>
<dbReference type="EMBL" id="JNCF01000006">
    <property type="protein sequence ID" value="KGP64011.1"/>
    <property type="molecule type" value="Genomic_DNA"/>
</dbReference>
<evidence type="ECO:0000313" key="2">
    <source>
        <dbReference type="Proteomes" id="UP000054422"/>
    </source>
</evidence>